<dbReference type="EMBL" id="FMVF01000008">
    <property type="protein sequence ID" value="SCY67610.1"/>
    <property type="molecule type" value="Genomic_DNA"/>
</dbReference>
<keyword evidence="2" id="KW-0963">Cytoplasm</keyword>
<dbReference type="RefSeq" id="WP_170826838.1">
    <property type="nucleotide sequence ID" value="NZ_FMVF01000008.1"/>
</dbReference>
<reference evidence="8 9" key="1">
    <citation type="submission" date="2016-10" db="EMBL/GenBank/DDBJ databases">
        <authorList>
            <person name="de Groot N.N."/>
        </authorList>
    </citation>
    <scope>NUCLEOTIDE SEQUENCE [LARGE SCALE GENOMIC DNA]</scope>
    <source>
        <strain evidence="8 9">CGMCC 1.7031</strain>
    </source>
</reference>
<dbReference type="SUPFAM" id="SSF48452">
    <property type="entry name" value="TPR-like"/>
    <property type="match status" value="1"/>
</dbReference>
<evidence type="ECO:0000256" key="6">
    <source>
        <dbReference type="PROSITE-ProRule" id="PRU00339"/>
    </source>
</evidence>
<keyword evidence="4 6" id="KW-0802">TPR repeat</keyword>
<sequence length="366" mass="41320">MQNPEGITTALQNIAVVYKDQHEYQKAEEYLLRAAKINRETGNKYSIASSLNSLGLLEQQMGKREAALDYFQKALAIRREIGDQQGIAHSLKNIGDRYKRDGQMVAAQQAFTESLGYFQGLGDTFGMAVVTNLLGETFVAMDDFAAAEKQFNLSLGWARQLGYPINVGDAAKNLQQLYRAKGQWQDALAMNDLYIQMRDSIRNTNNRTAAIRTQFKYAYEKKVRDEKIAKAKKEAAEQRTRNIQYALIALGILIFVVVFLLVSHTIVATPKMIQFVGVLTLLIVFEFINLLLHPFLHEITHHSTLLMLLAMVCIAAVLVPMHHKIEHWATHTLIEKNKKIRLANAKRTLAELEEPTSEVPSDENTA</sequence>
<evidence type="ECO:0000256" key="4">
    <source>
        <dbReference type="ARBA" id="ARBA00022803"/>
    </source>
</evidence>
<dbReference type="AlphaFoldDB" id="A0A1G5HWD7"/>
<evidence type="ECO:0000256" key="3">
    <source>
        <dbReference type="ARBA" id="ARBA00022737"/>
    </source>
</evidence>
<feature type="transmembrane region" description="Helical" evidence="7">
    <location>
        <begin position="272"/>
        <end position="292"/>
    </location>
</feature>
<evidence type="ECO:0000256" key="2">
    <source>
        <dbReference type="ARBA" id="ARBA00022490"/>
    </source>
</evidence>
<protein>
    <submittedName>
        <fullName evidence="8">Tetratricopeptide repeat-containing protein</fullName>
    </submittedName>
</protein>
<dbReference type="PROSITE" id="PS50005">
    <property type="entry name" value="TPR"/>
    <property type="match status" value="2"/>
</dbReference>
<keyword evidence="9" id="KW-1185">Reference proteome</keyword>
<comment type="similarity">
    <text evidence="5">Belongs to the Rap family.</text>
</comment>
<evidence type="ECO:0000313" key="9">
    <source>
        <dbReference type="Proteomes" id="UP000199354"/>
    </source>
</evidence>
<dbReference type="SMART" id="SM00028">
    <property type="entry name" value="TPR"/>
    <property type="match status" value="4"/>
</dbReference>
<keyword evidence="7" id="KW-1133">Transmembrane helix</keyword>
<gene>
    <name evidence="8" type="ORF">SAMN02927903_02022</name>
</gene>
<dbReference type="InterPro" id="IPR051476">
    <property type="entry name" value="Bac_ResReg_Asp_Phosphatase"/>
</dbReference>
<organism evidence="8 9">
    <name type="scientific">Flavobacterium caeni</name>
    <dbReference type="NCBI Taxonomy" id="490189"/>
    <lineage>
        <taxon>Bacteria</taxon>
        <taxon>Pseudomonadati</taxon>
        <taxon>Bacteroidota</taxon>
        <taxon>Flavobacteriia</taxon>
        <taxon>Flavobacteriales</taxon>
        <taxon>Flavobacteriaceae</taxon>
        <taxon>Flavobacterium</taxon>
    </lineage>
</organism>
<feature type="repeat" description="TPR" evidence="6">
    <location>
        <begin position="8"/>
        <end position="41"/>
    </location>
</feature>
<feature type="repeat" description="TPR" evidence="6">
    <location>
        <begin position="48"/>
        <end position="81"/>
    </location>
</feature>
<dbReference type="GO" id="GO:0005737">
    <property type="term" value="C:cytoplasm"/>
    <property type="evidence" value="ECO:0007669"/>
    <property type="project" value="UniProtKB-SubCell"/>
</dbReference>
<comment type="subcellular location">
    <subcellularLocation>
        <location evidence="1">Cytoplasm</location>
    </subcellularLocation>
</comment>
<keyword evidence="7" id="KW-0472">Membrane</keyword>
<dbReference type="InterPro" id="IPR019734">
    <property type="entry name" value="TPR_rpt"/>
</dbReference>
<dbReference type="Pfam" id="PF13424">
    <property type="entry name" value="TPR_12"/>
    <property type="match status" value="1"/>
</dbReference>
<feature type="transmembrane region" description="Helical" evidence="7">
    <location>
        <begin position="245"/>
        <end position="266"/>
    </location>
</feature>
<dbReference type="Gene3D" id="1.25.40.10">
    <property type="entry name" value="Tetratricopeptide repeat domain"/>
    <property type="match status" value="1"/>
</dbReference>
<name>A0A1G5HWD7_9FLAO</name>
<evidence type="ECO:0000256" key="7">
    <source>
        <dbReference type="SAM" id="Phobius"/>
    </source>
</evidence>
<dbReference type="PANTHER" id="PTHR46630">
    <property type="entry name" value="TETRATRICOPEPTIDE REPEAT PROTEIN 29"/>
    <property type="match status" value="1"/>
</dbReference>
<dbReference type="PANTHER" id="PTHR46630:SF1">
    <property type="entry name" value="TETRATRICOPEPTIDE REPEAT PROTEIN 29"/>
    <property type="match status" value="1"/>
</dbReference>
<keyword evidence="7" id="KW-0812">Transmembrane</keyword>
<evidence type="ECO:0000256" key="1">
    <source>
        <dbReference type="ARBA" id="ARBA00004496"/>
    </source>
</evidence>
<dbReference type="Proteomes" id="UP000199354">
    <property type="component" value="Unassembled WGS sequence"/>
</dbReference>
<dbReference type="InterPro" id="IPR011990">
    <property type="entry name" value="TPR-like_helical_dom_sf"/>
</dbReference>
<proteinExistence type="inferred from homology"/>
<feature type="transmembrane region" description="Helical" evidence="7">
    <location>
        <begin position="304"/>
        <end position="323"/>
    </location>
</feature>
<evidence type="ECO:0000313" key="8">
    <source>
        <dbReference type="EMBL" id="SCY67610.1"/>
    </source>
</evidence>
<accession>A0A1G5HWD7</accession>
<keyword evidence="3" id="KW-0677">Repeat</keyword>
<evidence type="ECO:0000256" key="5">
    <source>
        <dbReference type="ARBA" id="ARBA00038253"/>
    </source>
</evidence>
<dbReference type="STRING" id="490189.SAMN02927903_02022"/>